<dbReference type="Pfam" id="PF04043">
    <property type="entry name" value="PMEI"/>
    <property type="match status" value="1"/>
</dbReference>
<dbReference type="PROSITE" id="PS00503">
    <property type="entry name" value="PECTINESTERASE_2"/>
    <property type="match status" value="1"/>
</dbReference>
<dbReference type="CDD" id="cd15798">
    <property type="entry name" value="PMEI-like_3"/>
    <property type="match status" value="1"/>
</dbReference>
<feature type="signal peptide" evidence="9">
    <location>
        <begin position="1"/>
        <end position="32"/>
    </location>
</feature>
<dbReference type="Gene3D" id="1.20.140.40">
    <property type="entry name" value="Invertase/pectin methylesterase inhibitor family protein"/>
    <property type="match status" value="1"/>
</dbReference>
<name>A0ABM3IMH6_ZIZJJ</name>
<evidence type="ECO:0000256" key="2">
    <source>
        <dbReference type="ARBA" id="ARBA00005184"/>
    </source>
</evidence>
<dbReference type="Pfam" id="PF01095">
    <property type="entry name" value="Pectinesterase"/>
    <property type="match status" value="1"/>
</dbReference>
<dbReference type="SUPFAM" id="SSF101148">
    <property type="entry name" value="Plant invertase/pectin methylesterase inhibitor"/>
    <property type="match status" value="1"/>
</dbReference>
<evidence type="ECO:0000313" key="11">
    <source>
        <dbReference type="Proteomes" id="UP001652623"/>
    </source>
</evidence>
<dbReference type="InterPro" id="IPR035513">
    <property type="entry name" value="Invertase/methylesterase_inhib"/>
</dbReference>
<evidence type="ECO:0000256" key="7">
    <source>
        <dbReference type="ARBA" id="ARBA00023085"/>
    </source>
</evidence>
<comment type="catalytic activity">
    <reaction evidence="9">
        <text>[(1-&gt;4)-alpha-D-galacturonosyl methyl ester](n) + n H2O = [(1-&gt;4)-alpha-D-galacturonosyl](n) + n methanol + n H(+)</text>
        <dbReference type="Rhea" id="RHEA:22380"/>
        <dbReference type="Rhea" id="RHEA-COMP:14570"/>
        <dbReference type="Rhea" id="RHEA-COMP:14573"/>
        <dbReference type="ChEBI" id="CHEBI:15377"/>
        <dbReference type="ChEBI" id="CHEBI:15378"/>
        <dbReference type="ChEBI" id="CHEBI:17790"/>
        <dbReference type="ChEBI" id="CHEBI:140522"/>
        <dbReference type="ChEBI" id="CHEBI:140523"/>
        <dbReference type="EC" id="3.1.1.11"/>
    </reaction>
</comment>
<gene>
    <name evidence="12" type="primary">LOC125422939</name>
</gene>
<organism evidence="11 12">
    <name type="scientific">Ziziphus jujuba</name>
    <name type="common">Chinese jujube</name>
    <name type="synonym">Ziziphus sativa</name>
    <dbReference type="NCBI Taxonomy" id="326968"/>
    <lineage>
        <taxon>Eukaryota</taxon>
        <taxon>Viridiplantae</taxon>
        <taxon>Streptophyta</taxon>
        <taxon>Embryophyta</taxon>
        <taxon>Tracheophyta</taxon>
        <taxon>Spermatophyta</taxon>
        <taxon>Magnoliopsida</taxon>
        <taxon>eudicotyledons</taxon>
        <taxon>Gunneridae</taxon>
        <taxon>Pentapetalae</taxon>
        <taxon>rosids</taxon>
        <taxon>fabids</taxon>
        <taxon>Rosales</taxon>
        <taxon>Rhamnaceae</taxon>
        <taxon>Paliureae</taxon>
        <taxon>Ziziphus</taxon>
    </lineage>
</organism>
<keyword evidence="5" id="KW-0964">Secreted</keyword>
<dbReference type="InterPro" id="IPR012334">
    <property type="entry name" value="Pectin_lyas_fold"/>
</dbReference>
<keyword evidence="5" id="KW-0134">Cell wall</keyword>
<dbReference type="InterPro" id="IPR000070">
    <property type="entry name" value="Pectinesterase_cat"/>
</dbReference>
<reference evidence="12" key="1">
    <citation type="submission" date="2025-08" db="UniProtKB">
        <authorList>
            <consortium name="RefSeq"/>
        </authorList>
    </citation>
    <scope>IDENTIFICATION</scope>
    <source>
        <tissue evidence="12">Seedling</tissue>
    </source>
</reference>
<dbReference type="EC" id="3.1.1.11" evidence="9"/>
<dbReference type="InterPro" id="IPR006501">
    <property type="entry name" value="Pectinesterase_inhib_dom"/>
</dbReference>
<evidence type="ECO:0000256" key="6">
    <source>
        <dbReference type="ARBA" id="ARBA00022801"/>
    </source>
</evidence>
<keyword evidence="6 9" id="KW-0378">Hydrolase</keyword>
<dbReference type="RefSeq" id="XP_048331609.2">
    <property type="nucleotide sequence ID" value="XM_048475652.2"/>
</dbReference>
<dbReference type="SUPFAM" id="SSF51126">
    <property type="entry name" value="Pectin lyase-like"/>
    <property type="match status" value="1"/>
</dbReference>
<proteinExistence type="inferred from homology"/>
<dbReference type="GeneID" id="125422939"/>
<evidence type="ECO:0000256" key="8">
    <source>
        <dbReference type="PROSITE-ProRule" id="PRU10040"/>
    </source>
</evidence>
<evidence type="ECO:0000256" key="9">
    <source>
        <dbReference type="RuleBase" id="RU000589"/>
    </source>
</evidence>
<comment type="pathway">
    <text evidence="2 9">Glycan metabolism; pectin degradation; 2-dehydro-3-deoxy-D-gluconate from pectin: step 1/5.</text>
</comment>
<evidence type="ECO:0000256" key="3">
    <source>
        <dbReference type="ARBA" id="ARBA00006027"/>
    </source>
</evidence>
<dbReference type="InterPro" id="IPR033131">
    <property type="entry name" value="Pectinesterase_Asp_AS"/>
</dbReference>
<keyword evidence="9" id="KW-0732">Signal</keyword>
<feature type="chain" id="PRO_5044990731" description="Pectinesterase" evidence="9">
    <location>
        <begin position="33"/>
        <end position="569"/>
    </location>
</feature>
<evidence type="ECO:0000259" key="10">
    <source>
        <dbReference type="SMART" id="SM00856"/>
    </source>
</evidence>
<feature type="domain" description="Pectinesterase inhibitor" evidence="10">
    <location>
        <begin position="40"/>
        <end position="193"/>
    </location>
</feature>
<evidence type="ECO:0000313" key="12">
    <source>
        <dbReference type="RefSeq" id="XP_048331609.2"/>
    </source>
</evidence>
<dbReference type="InterPro" id="IPR011050">
    <property type="entry name" value="Pectin_lyase_fold/virulence"/>
</dbReference>
<dbReference type="Proteomes" id="UP001652623">
    <property type="component" value="Chromosome 5"/>
</dbReference>
<keyword evidence="11" id="KW-1185">Reference proteome</keyword>
<evidence type="ECO:0000256" key="4">
    <source>
        <dbReference type="ARBA" id="ARBA00007786"/>
    </source>
</evidence>
<evidence type="ECO:0000256" key="1">
    <source>
        <dbReference type="ARBA" id="ARBA00004191"/>
    </source>
</evidence>
<protein>
    <recommendedName>
        <fullName evidence="9">Pectinesterase</fullName>
        <ecNumber evidence="9">3.1.1.11</ecNumber>
    </recommendedName>
</protein>
<feature type="active site" evidence="8">
    <location>
        <position position="413"/>
    </location>
</feature>
<comment type="similarity">
    <text evidence="4">In the C-terminal section; belongs to the pectinesterase family.</text>
</comment>
<comment type="similarity">
    <text evidence="3">In the N-terminal section; belongs to the PMEI family.</text>
</comment>
<comment type="subcellular location">
    <subcellularLocation>
        <location evidence="1">Secreted</location>
        <location evidence="1">Cell wall</location>
    </subcellularLocation>
</comment>
<keyword evidence="7 9" id="KW-0063">Aspartyl esterase</keyword>
<dbReference type="PANTHER" id="PTHR31707">
    <property type="entry name" value="PECTINESTERASE"/>
    <property type="match status" value="1"/>
</dbReference>
<dbReference type="SMART" id="SM00856">
    <property type="entry name" value="PMEI"/>
    <property type="match status" value="1"/>
</dbReference>
<accession>A0ABM3IMH6</accession>
<sequence length="569" mass="62975">MSSNPFSLFGLSCLIIFHLLNFHLLNLPISQADIPLFSLNSPVSPKTICKSTPFPSSCISILPNRNANVYDFGRVSVQHSISQSQKFLILVDKHLQGSSTLKLHTIRALQDCRYLASLNLDFLSTCSKTVNRTSETLTVYEADNIQTLLSSILTNLLTCWESLESTDSSGTVKNYLSDSIFNDSKLHSVSLALFTEGWVPKRRAHDIASQPRAYHPTFGNGRLPQLKMSSRNRKIFESARRHRRQLAEVAANNGSVVVKDIVVVNKDGSGNFTTINDAITAAPNNSDASSGYFLIYVTAGEYQEYVSIPSNKKYLLMVGDGVRQTNITGNRSVGDGWTTFNSATFAVAAEGFFAVGITFRNTAGPSKGQAVAVRNGADLSTFYICSFEAYQDTLYAHSQRQFYRECDIYGTVDFIFGDAAAVFQNCNLFPRSRPQGLSNYITAQGRNDPNQNTGISIHNCTIKVAENLNATMSYLGRPWKDYSRTVYMQSFMDKLINPAGWRQWNANLSTIYYAEYNNTGPGSDTSMRVTWPGYHAIGATEATNFTVSNFLLGDNWLPRTGVPYTGGLI</sequence>
<dbReference type="Gene3D" id="2.160.20.10">
    <property type="entry name" value="Single-stranded right-handed beta-helix, Pectin lyase-like"/>
    <property type="match status" value="1"/>
</dbReference>
<evidence type="ECO:0000256" key="5">
    <source>
        <dbReference type="ARBA" id="ARBA00022512"/>
    </source>
</evidence>